<keyword evidence="2" id="KW-1185">Reference proteome</keyword>
<dbReference type="EMBL" id="BAAAND010000009">
    <property type="protein sequence ID" value="GAA1603259.1"/>
    <property type="molecule type" value="Genomic_DNA"/>
</dbReference>
<comment type="caution">
    <text evidence="1">The sequence shown here is derived from an EMBL/GenBank/DDBJ whole genome shotgun (WGS) entry which is preliminary data.</text>
</comment>
<reference evidence="1 2" key="1">
    <citation type="journal article" date="2019" name="Int. J. Syst. Evol. Microbiol.">
        <title>The Global Catalogue of Microorganisms (GCM) 10K type strain sequencing project: providing services to taxonomists for standard genome sequencing and annotation.</title>
        <authorList>
            <consortium name="The Broad Institute Genomics Platform"/>
            <consortium name="The Broad Institute Genome Sequencing Center for Infectious Disease"/>
            <person name="Wu L."/>
            <person name="Ma J."/>
        </authorList>
    </citation>
    <scope>NUCLEOTIDE SEQUENCE [LARGE SCALE GENOMIC DNA]</scope>
    <source>
        <strain evidence="1 2">JCM 14304</strain>
    </source>
</reference>
<accession>A0ABN2ECD5</accession>
<evidence type="ECO:0000313" key="1">
    <source>
        <dbReference type="EMBL" id="GAA1603259.1"/>
    </source>
</evidence>
<organism evidence="1 2">
    <name type="scientific">Kribbella karoonensis</name>
    <dbReference type="NCBI Taxonomy" id="324851"/>
    <lineage>
        <taxon>Bacteria</taxon>
        <taxon>Bacillati</taxon>
        <taxon>Actinomycetota</taxon>
        <taxon>Actinomycetes</taxon>
        <taxon>Propionibacteriales</taxon>
        <taxon>Kribbellaceae</taxon>
        <taxon>Kribbella</taxon>
    </lineage>
</organism>
<proteinExistence type="predicted"/>
<name>A0ABN2ECD5_9ACTN</name>
<protein>
    <submittedName>
        <fullName evidence="1">Uncharacterized protein</fullName>
    </submittedName>
</protein>
<dbReference type="Proteomes" id="UP001500190">
    <property type="component" value="Unassembled WGS sequence"/>
</dbReference>
<sequence>MSDRIPWDLRCRWFFDDVRVHWRRIHRLYVGRAYGWGKR</sequence>
<gene>
    <name evidence="1" type="ORF">GCM10009742_59570</name>
</gene>
<evidence type="ECO:0000313" key="2">
    <source>
        <dbReference type="Proteomes" id="UP001500190"/>
    </source>
</evidence>